<dbReference type="EMBL" id="UGOW01000001">
    <property type="protein sequence ID" value="STY17199.1"/>
    <property type="molecule type" value="Genomic_DNA"/>
</dbReference>
<keyword evidence="3" id="KW-1185">Reference proteome</keyword>
<dbReference type="Proteomes" id="UP000054639">
    <property type="component" value="Unassembled WGS sequence"/>
</dbReference>
<gene>
    <name evidence="1" type="ORF">Lqua_0812</name>
    <name evidence="2" type="ORF">NCTC12376_00993</name>
</gene>
<protein>
    <submittedName>
        <fullName evidence="2">Uncharacterized protein</fullName>
    </submittedName>
</protein>
<proteinExistence type="predicted"/>
<dbReference type="AlphaFoldDB" id="A0A378KSP0"/>
<dbReference type="OrthoDB" id="5419426at2"/>
<evidence type="ECO:0000313" key="1">
    <source>
        <dbReference type="EMBL" id="KTD52979.1"/>
    </source>
</evidence>
<dbReference type="RefSeq" id="WP_058472997.1">
    <property type="nucleotide sequence ID" value="NZ_CAAAIL010000018.1"/>
</dbReference>
<organism evidence="2 4">
    <name type="scientific">Legionella quateirensis</name>
    <dbReference type="NCBI Taxonomy" id="45072"/>
    <lineage>
        <taxon>Bacteria</taxon>
        <taxon>Pseudomonadati</taxon>
        <taxon>Pseudomonadota</taxon>
        <taxon>Gammaproteobacteria</taxon>
        <taxon>Legionellales</taxon>
        <taxon>Legionellaceae</taxon>
        <taxon>Legionella</taxon>
    </lineage>
</organism>
<dbReference type="Gene3D" id="3.40.630.30">
    <property type="match status" value="1"/>
</dbReference>
<evidence type="ECO:0000313" key="3">
    <source>
        <dbReference type="Proteomes" id="UP000054639"/>
    </source>
</evidence>
<evidence type="ECO:0000313" key="2">
    <source>
        <dbReference type="EMBL" id="STY17199.1"/>
    </source>
</evidence>
<evidence type="ECO:0000313" key="4">
    <source>
        <dbReference type="Proteomes" id="UP000254230"/>
    </source>
</evidence>
<accession>A0A378KSP0</accession>
<dbReference type="Proteomes" id="UP000254230">
    <property type="component" value="Unassembled WGS sequence"/>
</dbReference>
<reference evidence="2 4" key="2">
    <citation type="submission" date="2018-06" db="EMBL/GenBank/DDBJ databases">
        <authorList>
            <consortium name="Pathogen Informatics"/>
            <person name="Doyle S."/>
        </authorList>
    </citation>
    <scope>NUCLEOTIDE SEQUENCE [LARGE SCALE GENOMIC DNA]</scope>
    <source>
        <strain evidence="2 4">NCTC12376</strain>
    </source>
</reference>
<dbReference type="EMBL" id="LNYR01000006">
    <property type="protein sequence ID" value="KTD52979.1"/>
    <property type="molecule type" value="Genomic_DNA"/>
</dbReference>
<name>A0A378KSP0_9GAMM</name>
<reference evidence="1 3" key="1">
    <citation type="submission" date="2015-11" db="EMBL/GenBank/DDBJ databases">
        <title>Genomic analysis of 38 Legionella species identifies large and diverse effector repertoires.</title>
        <authorList>
            <person name="Burstein D."/>
            <person name="Amaro F."/>
            <person name="Zusman T."/>
            <person name="Lifshitz Z."/>
            <person name="Cohen O."/>
            <person name="Gilbert J.A."/>
            <person name="Pupko T."/>
            <person name="Shuman H.A."/>
            <person name="Segal G."/>
        </authorList>
    </citation>
    <scope>NUCLEOTIDE SEQUENCE [LARGE SCALE GENOMIC DNA]</scope>
    <source>
        <strain evidence="1 3">ATCC 49507</strain>
    </source>
</reference>
<sequence length="84" mass="9772">MNYEIVSIKEHHINGFWSAVDSVAREHKYLAFLEGPPMETTRDFVLDHINNDWPQLVALNPPLHLLCIDKLKARTNPLVLCYCR</sequence>